<protein>
    <recommendedName>
        <fullName evidence="1">Histidine kinase CheA-like homodimeric domain-containing protein</fullName>
    </recommendedName>
</protein>
<evidence type="ECO:0000313" key="2">
    <source>
        <dbReference type="EMBL" id="GAH16478.1"/>
    </source>
</evidence>
<feature type="domain" description="Histidine kinase CheA-like homodimeric" evidence="1">
    <location>
        <begin position="88"/>
        <end position="148"/>
    </location>
</feature>
<accession>X1F6T7</accession>
<dbReference type="InterPro" id="IPR037006">
    <property type="entry name" value="CheA-like_homodim_sf"/>
</dbReference>
<gene>
    <name evidence="2" type="ORF">S01H4_56834</name>
</gene>
<dbReference type="GO" id="GO:0005737">
    <property type="term" value="C:cytoplasm"/>
    <property type="evidence" value="ECO:0007669"/>
    <property type="project" value="InterPro"/>
</dbReference>
<sequence>YITQKTSSQISQILEEILEIDNKVITELARDKFETLLTNFSIKMQNEKIVESDIESEKEYAYEEEFIDGEIEPASNILDDFQTERTTISRIKVDIKTLEKLMDYFGELIILKNQISQILKKRQDPEISLLFDNIDKSLLDIQEIIFDLKLVRVESTFRKYKRLVRDVAIETGKKIKFILEGLNNCSTKRNDYCEFSPDTFFRKNLKRSS</sequence>
<dbReference type="GO" id="GO:0000155">
    <property type="term" value="F:phosphorelay sensor kinase activity"/>
    <property type="evidence" value="ECO:0007669"/>
    <property type="project" value="InterPro"/>
</dbReference>
<evidence type="ECO:0000259" key="1">
    <source>
        <dbReference type="SMART" id="SM01231"/>
    </source>
</evidence>
<dbReference type="InterPro" id="IPR036097">
    <property type="entry name" value="HisK_dim/P_sf"/>
</dbReference>
<proteinExistence type="predicted"/>
<dbReference type="InterPro" id="IPR004105">
    <property type="entry name" value="CheA-like_dim"/>
</dbReference>
<feature type="non-terminal residue" evidence="2">
    <location>
        <position position="1"/>
    </location>
</feature>
<dbReference type="AlphaFoldDB" id="X1F6T7"/>
<reference evidence="2" key="1">
    <citation type="journal article" date="2014" name="Front. Microbiol.">
        <title>High frequency of phylogenetically diverse reductive dehalogenase-homologous genes in deep subseafloor sedimentary metagenomes.</title>
        <authorList>
            <person name="Kawai M."/>
            <person name="Futagami T."/>
            <person name="Toyoda A."/>
            <person name="Takaki Y."/>
            <person name="Nishi S."/>
            <person name="Hori S."/>
            <person name="Arai W."/>
            <person name="Tsubouchi T."/>
            <person name="Morono Y."/>
            <person name="Uchiyama I."/>
            <person name="Ito T."/>
            <person name="Fujiyama A."/>
            <person name="Inagaki F."/>
            <person name="Takami H."/>
        </authorList>
    </citation>
    <scope>NUCLEOTIDE SEQUENCE</scope>
    <source>
        <strain evidence="2">Expedition CK06-06</strain>
    </source>
</reference>
<dbReference type="Gene3D" id="1.10.287.560">
    <property type="entry name" value="Histidine kinase CheA-like, homodimeric domain"/>
    <property type="match status" value="1"/>
</dbReference>
<dbReference type="GO" id="GO:0006935">
    <property type="term" value="P:chemotaxis"/>
    <property type="evidence" value="ECO:0007669"/>
    <property type="project" value="InterPro"/>
</dbReference>
<comment type="caution">
    <text evidence="2">The sequence shown here is derived from an EMBL/GenBank/DDBJ whole genome shotgun (WGS) entry which is preliminary data.</text>
</comment>
<organism evidence="2">
    <name type="scientific">marine sediment metagenome</name>
    <dbReference type="NCBI Taxonomy" id="412755"/>
    <lineage>
        <taxon>unclassified sequences</taxon>
        <taxon>metagenomes</taxon>
        <taxon>ecological metagenomes</taxon>
    </lineage>
</organism>
<dbReference type="SMART" id="SM01231">
    <property type="entry name" value="H-kinase_dim"/>
    <property type="match status" value="1"/>
</dbReference>
<dbReference type="Pfam" id="PF02895">
    <property type="entry name" value="H-kinase_dim"/>
    <property type="match status" value="1"/>
</dbReference>
<dbReference type="SUPFAM" id="SSF47384">
    <property type="entry name" value="Homodimeric domain of signal transducing histidine kinase"/>
    <property type="match status" value="1"/>
</dbReference>
<dbReference type="EMBL" id="BART01032983">
    <property type="protein sequence ID" value="GAH16478.1"/>
    <property type="molecule type" value="Genomic_DNA"/>
</dbReference>
<name>X1F6T7_9ZZZZ</name>